<dbReference type="GO" id="GO:0005672">
    <property type="term" value="C:transcription factor TFIIA complex"/>
    <property type="evidence" value="ECO:0007669"/>
    <property type="project" value="InterPro"/>
</dbReference>
<keyword evidence="3" id="KW-1185">Reference proteome</keyword>
<protein>
    <submittedName>
        <fullName evidence="2">Transcription initiation factor IIA subunit 2</fullName>
    </submittedName>
</protein>
<dbReference type="EMBL" id="LXQA010134449">
    <property type="protein sequence ID" value="MCI23156.1"/>
    <property type="molecule type" value="Genomic_DNA"/>
</dbReference>
<comment type="caution">
    <text evidence="2">The sequence shown here is derived from an EMBL/GenBank/DDBJ whole genome shotgun (WGS) entry which is preliminary data.</text>
</comment>
<dbReference type="Proteomes" id="UP000265520">
    <property type="component" value="Unassembled WGS sequence"/>
</dbReference>
<reference evidence="2 3" key="1">
    <citation type="journal article" date="2018" name="Front. Plant Sci.">
        <title>Red Clover (Trifolium pratense) and Zigzag Clover (T. medium) - A Picture of Genomic Similarities and Differences.</title>
        <authorList>
            <person name="Dluhosova J."/>
            <person name="Istvanek J."/>
            <person name="Nedelnik J."/>
            <person name="Repkova J."/>
        </authorList>
    </citation>
    <scope>NUCLEOTIDE SEQUENCE [LARGE SCALE GENOMIC DNA]</scope>
    <source>
        <strain evidence="3">cv. 10/8</strain>
        <tissue evidence="2">Leaf</tissue>
    </source>
</reference>
<dbReference type="Gene3D" id="1.10.287.190">
    <property type="entry name" value="Transcription factor IIA gamma subunit, alpha-helical domain"/>
    <property type="match status" value="1"/>
</dbReference>
<name>A0A392QHY7_9FABA</name>
<feature type="domain" description="Transcription initiation factor IIA gamma subunit N-terminal" evidence="1">
    <location>
        <begin position="4"/>
        <end position="47"/>
    </location>
</feature>
<keyword evidence="2" id="KW-0648">Protein biosynthesis</keyword>
<dbReference type="GO" id="GO:0006367">
    <property type="term" value="P:transcription initiation at RNA polymerase II promoter"/>
    <property type="evidence" value="ECO:0007669"/>
    <property type="project" value="InterPro"/>
</dbReference>
<sequence length="69" mass="7768">MATFELYHRSVIGITETLDNMIQTGTLSPKLAIQFFVQFDKSMIEALEKKVVKSKVSIKLGMEVTCSEL</sequence>
<dbReference type="InterPro" id="IPR009083">
    <property type="entry name" value="TFIIA_a-hlx"/>
</dbReference>
<dbReference type="GO" id="GO:0003743">
    <property type="term" value="F:translation initiation factor activity"/>
    <property type="evidence" value="ECO:0007669"/>
    <property type="project" value="UniProtKB-KW"/>
</dbReference>
<keyword evidence="2" id="KW-0396">Initiation factor</keyword>
<dbReference type="Pfam" id="PF02268">
    <property type="entry name" value="TFIIA_gamma_N"/>
    <property type="match status" value="1"/>
</dbReference>
<accession>A0A392QHY7</accession>
<dbReference type="InterPro" id="IPR003194">
    <property type="entry name" value="TFIIA_gsu"/>
</dbReference>
<organism evidence="2 3">
    <name type="scientific">Trifolium medium</name>
    <dbReference type="NCBI Taxonomy" id="97028"/>
    <lineage>
        <taxon>Eukaryota</taxon>
        <taxon>Viridiplantae</taxon>
        <taxon>Streptophyta</taxon>
        <taxon>Embryophyta</taxon>
        <taxon>Tracheophyta</taxon>
        <taxon>Spermatophyta</taxon>
        <taxon>Magnoliopsida</taxon>
        <taxon>eudicotyledons</taxon>
        <taxon>Gunneridae</taxon>
        <taxon>Pentapetalae</taxon>
        <taxon>rosids</taxon>
        <taxon>fabids</taxon>
        <taxon>Fabales</taxon>
        <taxon>Fabaceae</taxon>
        <taxon>Papilionoideae</taxon>
        <taxon>50 kb inversion clade</taxon>
        <taxon>NPAAA clade</taxon>
        <taxon>Hologalegina</taxon>
        <taxon>IRL clade</taxon>
        <taxon>Trifolieae</taxon>
        <taxon>Trifolium</taxon>
    </lineage>
</organism>
<dbReference type="AlphaFoldDB" id="A0A392QHY7"/>
<evidence type="ECO:0000259" key="1">
    <source>
        <dbReference type="Pfam" id="PF02268"/>
    </source>
</evidence>
<evidence type="ECO:0000313" key="3">
    <source>
        <dbReference type="Proteomes" id="UP000265520"/>
    </source>
</evidence>
<proteinExistence type="predicted"/>
<evidence type="ECO:0000313" key="2">
    <source>
        <dbReference type="EMBL" id="MCI23156.1"/>
    </source>
</evidence>
<dbReference type="SUPFAM" id="SSF47396">
    <property type="entry name" value="Transcription factor IIA (TFIIA), alpha-helical domain"/>
    <property type="match status" value="1"/>
</dbReference>
<dbReference type="PANTHER" id="PTHR10966">
    <property type="entry name" value="TRANSCRIPTION INITIATION FACTOR IIA SUBUNIT 2"/>
    <property type="match status" value="1"/>
</dbReference>
<dbReference type="InterPro" id="IPR015872">
    <property type="entry name" value="TFIIA_gsu_N"/>
</dbReference>